<keyword evidence="4" id="KW-1185">Reference proteome</keyword>
<dbReference type="Gene3D" id="1.10.287.110">
    <property type="entry name" value="DnaJ domain"/>
    <property type="match status" value="1"/>
</dbReference>
<dbReference type="PROSITE" id="PS51192">
    <property type="entry name" value="HELICASE_ATP_BIND_1"/>
    <property type="match status" value="1"/>
</dbReference>
<dbReference type="InterPro" id="IPR027417">
    <property type="entry name" value="P-loop_NTPase"/>
</dbReference>
<feature type="domain" description="Helicase C-terminal" evidence="2">
    <location>
        <begin position="240"/>
        <end position="394"/>
    </location>
</feature>
<dbReference type="PROSITE" id="PS51194">
    <property type="entry name" value="HELICASE_CTER"/>
    <property type="match status" value="1"/>
</dbReference>
<reference evidence="4" key="1">
    <citation type="submission" date="2018-02" db="EMBL/GenBank/DDBJ databases">
        <authorList>
            <person name="Moore K."/>
            <person name="Momper L."/>
        </authorList>
    </citation>
    <scope>NUCLEOTIDE SEQUENCE [LARGE SCALE GENOMIC DNA]</scope>
    <source>
        <strain evidence="4">ULC18</strain>
    </source>
</reference>
<dbReference type="OrthoDB" id="9802848at2"/>
<dbReference type="GO" id="GO:0003677">
    <property type="term" value="F:DNA binding"/>
    <property type="evidence" value="ECO:0007669"/>
    <property type="project" value="InterPro"/>
</dbReference>
<dbReference type="GO" id="GO:0016787">
    <property type="term" value="F:hydrolase activity"/>
    <property type="evidence" value="ECO:0007669"/>
    <property type="project" value="InterPro"/>
</dbReference>
<evidence type="ECO:0000313" key="3">
    <source>
        <dbReference type="EMBL" id="PSB30172.1"/>
    </source>
</evidence>
<name>A0A2T1EBN6_9CYAN</name>
<accession>A0A2T1EBN6</accession>
<organism evidence="3 4">
    <name type="scientific">Stenomitos frigidus ULC18</name>
    <dbReference type="NCBI Taxonomy" id="2107698"/>
    <lineage>
        <taxon>Bacteria</taxon>
        <taxon>Bacillati</taxon>
        <taxon>Cyanobacteriota</taxon>
        <taxon>Cyanophyceae</taxon>
        <taxon>Leptolyngbyales</taxon>
        <taxon>Leptolyngbyaceae</taxon>
        <taxon>Stenomitos</taxon>
    </lineage>
</organism>
<evidence type="ECO:0000259" key="1">
    <source>
        <dbReference type="PROSITE" id="PS51192"/>
    </source>
</evidence>
<protein>
    <recommendedName>
        <fullName evidence="5">Helicase</fullName>
    </recommendedName>
</protein>
<dbReference type="SUPFAM" id="SSF46565">
    <property type="entry name" value="Chaperone J-domain"/>
    <property type="match status" value="1"/>
</dbReference>
<dbReference type="PANTHER" id="PTHR47396:SF1">
    <property type="entry name" value="ATP-DEPENDENT HELICASE IRC3-RELATED"/>
    <property type="match status" value="1"/>
</dbReference>
<dbReference type="GO" id="GO:0005524">
    <property type="term" value="F:ATP binding"/>
    <property type="evidence" value="ECO:0007669"/>
    <property type="project" value="InterPro"/>
</dbReference>
<dbReference type="InterPro" id="IPR001650">
    <property type="entry name" value="Helicase_C-like"/>
</dbReference>
<dbReference type="PANTHER" id="PTHR47396">
    <property type="entry name" value="TYPE I RESTRICTION ENZYME ECOKI R PROTEIN"/>
    <property type="match status" value="1"/>
</dbReference>
<dbReference type="InterPro" id="IPR050742">
    <property type="entry name" value="Helicase_Restrict-Modif_Enz"/>
</dbReference>
<evidence type="ECO:0008006" key="5">
    <source>
        <dbReference type="Google" id="ProtNLM"/>
    </source>
</evidence>
<proteinExistence type="predicted"/>
<dbReference type="EMBL" id="PVWK01000055">
    <property type="protein sequence ID" value="PSB30172.1"/>
    <property type="molecule type" value="Genomic_DNA"/>
</dbReference>
<sequence>MTSTATQTANAPLQVAPAIKLRDYQQKIVGKTYGLVREGSTSVLIVAVMGAGKTVIASWMMRDAVTKGRRCVFLVPLTVLLEQTDKTLKKLGVHCTILQGDRPVDEAAPVIVASLQTIGSQIRKGKPLGAILGCVDLVMVDEAHVAAFHTTYGDIETAFPKAIRIGLTATPWRLSKKEWLGQKFSGLVEGPQPPEIIKLGGALPCRGFTIGGVLDLETLRVRQGEFVDTDVADQACRDEALDHILSEWRRLCNGCATLMVGATVEQARKTCEWFNKNGIAAELIVGSTTKEEREAIFERVRRGITQVICSVGCLTAGFDLPAISAILYVRATKSRALFQQTAGRGSRPHPGKTDYLLLDFGGNLKRFGNPMGYQDYDISQPARDDVPAPTKTCPNCKAEVPQFAQICPHCQFEFSQESAIVVEQGDLVLAQLNEFADTLTRQKIKQLREWRKEAYQANRSPDWAIEQFVTVFGHNPPGDWLRHAILTDRYSQKRKAEFVDYLFRFCNKENRWARQWVAHHLTLEFGELDTQITPWYETLGVDRNASWETVKAAYAAKAEALDPDKVVGVDLEALQQQLNLALSDAREVVK</sequence>
<dbReference type="GO" id="GO:0005829">
    <property type="term" value="C:cytosol"/>
    <property type="evidence" value="ECO:0007669"/>
    <property type="project" value="TreeGrafter"/>
</dbReference>
<dbReference type="InterPro" id="IPR036869">
    <property type="entry name" value="J_dom_sf"/>
</dbReference>
<dbReference type="RefSeq" id="WP_106256057.1">
    <property type="nucleotide sequence ID" value="NZ_CAWNSW010000027.1"/>
</dbReference>
<evidence type="ECO:0000313" key="4">
    <source>
        <dbReference type="Proteomes" id="UP000239576"/>
    </source>
</evidence>
<dbReference type="Proteomes" id="UP000239576">
    <property type="component" value="Unassembled WGS sequence"/>
</dbReference>
<dbReference type="InterPro" id="IPR014001">
    <property type="entry name" value="Helicase_ATP-bd"/>
</dbReference>
<dbReference type="Pfam" id="PF04851">
    <property type="entry name" value="ResIII"/>
    <property type="match status" value="1"/>
</dbReference>
<evidence type="ECO:0000259" key="2">
    <source>
        <dbReference type="PROSITE" id="PS51194"/>
    </source>
</evidence>
<feature type="domain" description="Helicase ATP-binding" evidence="1">
    <location>
        <begin position="34"/>
        <end position="189"/>
    </location>
</feature>
<dbReference type="SMART" id="SM00490">
    <property type="entry name" value="HELICc"/>
    <property type="match status" value="1"/>
</dbReference>
<reference evidence="3 4" key="2">
    <citation type="submission" date="2018-03" db="EMBL/GenBank/DDBJ databases">
        <title>The ancient ancestry and fast evolution of plastids.</title>
        <authorList>
            <person name="Moore K.R."/>
            <person name="Magnabosco C."/>
            <person name="Momper L."/>
            <person name="Gold D.A."/>
            <person name="Bosak T."/>
            <person name="Fournier G.P."/>
        </authorList>
    </citation>
    <scope>NUCLEOTIDE SEQUENCE [LARGE SCALE GENOMIC DNA]</scope>
    <source>
        <strain evidence="3 4">ULC18</strain>
    </source>
</reference>
<dbReference type="Gene3D" id="3.40.50.300">
    <property type="entry name" value="P-loop containing nucleotide triphosphate hydrolases"/>
    <property type="match status" value="2"/>
</dbReference>
<comment type="caution">
    <text evidence="3">The sequence shown here is derived from an EMBL/GenBank/DDBJ whole genome shotgun (WGS) entry which is preliminary data.</text>
</comment>
<dbReference type="InterPro" id="IPR006935">
    <property type="entry name" value="Helicase/UvrB_N"/>
</dbReference>
<dbReference type="AlphaFoldDB" id="A0A2T1EBN6"/>
<dbReference type="Pfam" id="PF00271">
    <property type="entry name" value="Helicase_C"/>
    <property type="match status" value="1"/>
</dbReference>
<dbReference type="SMART" id="SM00487">
    <property type="entry name" value="DEXDc"/>
    <property type="match status" value="1"/>
</dbReference>
<dbReference type="SUPFAM" id="SSF52540">
    <property type="entry name" value="P-loop containing nucleoside triphosphate hydrolases"/>
    <property type="match status" value="1"/>
</dbReference>
<gene>
    <name evidence="3" type="ORF">C7B82_09460</name>
</gene>